<feature type="transmembrane region" description="Helical" evidence="1">
    <location>
        <begin position="117"/>
        <end position="140"/>
    </location>
</feature>
<dbReference type="PANTHER" id="PTHR35307">
    <property type="entry name" value="PROTEIN, PUTATIVE-RELATED"/>
    <property type="match status" value="1"/>
</dbReference>
<dbReference type="OrthoDB" id="10326473at2759"/>
<feature type="transmembrane region" description="Helical" evidence="1">
    <location>
        <begin position="356"/>
        <end position="382"/>
    </location>
</feature>
<keyword evidence="1" id="KW-0472">Membrane</keyword>
<feature type="transmembrane region" description="Helical" evidence="1">
    <location>
        <begin position="22"/>
        <end position="45"/>
    </location>
</feature>
<name>A0A8X8Z201_SALSN</name>
<sequence length="699" mass="78875">MASSSDCSRLFEEVQNKTMPWIGLYIAAATTLCSLAMAADAFIGFRSKRYWLPSKCFSLNAFSLTILAVTMKLPVDLTSTDLSSIDQYARISSLLFMSTCMNNFIISLGSMENNEIVLNLAALGVLVITIMVNICIHIVQMHPFTSGVFYMLLPQIASLVIMLLFLAMSCSMSLMLPTAKRYLELKYNEMHILVSSRQLDESIDEVGILVKGYWVMAETSNPQFVLARSAISSTSALLCILITLLSIQVYLLASPLLSTSTLIYYCAHNTSSYSWSIHWILKFQFTGMFFASIAPISRWFTALTIKVTDTQHKSFRDELKVDKYWTLNLVEWMDTSIPLRVQNRLCKKLLCDVRRFVLNICIGFQIFFVLSGKLLLFLFAIYGRGVYLFVSKKSQSSRDGAQLDFSQYAVLLEGEPQLPSYIVKNICNEADRLIKKGEENQPKNLIRLLKASSNFNGVGRFDSNQVPSQEPPNFWSLPVVTLMTITVALTDIADDKANQLLASVREGLSVVKIIEGTLDRNGELESFRKAADVVWVGVEVYRKWDYKDLDSTSLRGATYEETLKNLSFVAEKIVTEFMAQTRDVLMQNPLNWPVRVIAANSMYRIARTILLCMTNGEHQSDDELLEGISITISDIIAVCLTNLVQVITLNCHIHDIRERHESVRRALVLFGESKEILEILQQREVPRLDVEKVDATIVG</sequence>
<feature type="transmembrane region" description="Helical" evidence="1">
    <location>
        <begin position="277"/>
        <end position="296"/>
    </location>
</feature>
<protein>
    <submittedName>
        <fullName evidence="2">Uncharacterized protein</fullName>
    </submittedName>
</protein>
<reference evidence="2" key="1">
    <citation type="submission" date="2018-01" db="EMBL/GenBank/DDBJ databases">
        <authorList>
            <person name="Mao J.F."/>
        </authorList>
    </citation>
    <scope>NUCLEOTIDE SEQUENCE</scope>
    <source>
        <strain evidence="2">Huo1</strain>
        <tissue evidence="2">Leaf</tissue>
    </source>
</reference>
<evidence type="ECO:0000313" key="2">
    <source>
        <dbReference type="EMBL" id="KAG6388976.1"/>
    </source>
</evidence>
<accession>A0A8X8Z201</accession>
<keyword evidence="3" id="KW-1185">Reference proteome</keyword>
<reference evidence="2" key="2">
    <citation type="submission" date="2020-08" db="EMBL/GenBank/DDBJ databases">
        <title>Plant Genome Project.</title>
        <authorList>
            <person name="Zhang R.-G."/>
        </authorList>
    </citation>
    <scope>NUCLEOTIDE SEQUENCE</scope>
    <source>
        <strain evidence="2">Huo1</strain>
        <tissue evidence="2">Leaf</tissue>
    </source>
</reference>
<gene>
    <name evidence="2" type="ORF">SASPL_150413</name>
</gene>
<comment type="caution">
    <text evidence="2">The sequence shown here is derived from an EMBL/GenBank/DDBJ whole genome shotgun (WGS) entry which is preliminary data.</text>
</comment>
<dbReference type="AlphaFoldDB" id="A0A8X8Z201"/>
<feature type="transmembrane region" description="Helical" evidence="1">
    <location>
        <begin position="152"/>
        <end position="176"/>
    </location>
</feature>
<proteinExistence type="predicted"/>
<organism evidence="2">
    <name type="scientific">Salvia splendens</name>
    <name type="common">Scarlet sage</name>
    <dbReference type="NCBI Taxonomy" id="180675"/>
    <lineage>
        <taxon>Eukaryota</taxon>
        <taxon>Viridiplantae</taxon>
        <taxon>Streptophyta</taxon>
        <taxon>Embryophyta</taxon>
        <taxon>Tracheophyta</taxon>
        <taxon>Spermatophyta</taxon>
        <taxon>Magnoliopsida</taxon>
        <taxon>eudicotyledons</taxon>
        <taxon>Gunneridae</taxon>
        <taxon>Pentapetalae</taxon>
        <taxon>asterids</taxon>
        <taxon>lamiids</taxon>
        <taxon>Lamiales</taxon>
        <taxon>Lamiaceae</taxon>
        <taxon>Nepetoideae</taxon>
        <taxon>Mentheae</taxon>
        <taxon>Salviinae</taxon>
        <taxon>Salvia</taxon>
        <taxon>Salvia subgen. Calosphace</taxon>
        <taxon>core Calosphace</taxon>
    </lineage>
</organism>
<feature type="transmembrane region" description="Helical" evidence="1">
    <location>
        <begin position="87"/>
        <end position="105"/>
    </location>
</feature>
<evidence type="ECO:0000256" key="1">
    <source>
        <dbReference type="SAM" id="Phobius"/>
    </source>
</evidence>
<keyword evidence="1" id="KW-1133">Transmembrane helix</keyword>
<dbReference type="PANTHER" id="PTHR35307:SF3">
    <property type="entry name" value="DUF4220 DOMAIN-CONTAINING PROTEIN"/>
    <property type="match status" value="1"/>
</dbReference>
<feature type="transmembrane region" description="Helical" evidence="1">
    <location>
        <begin position="236"/>
        <end position="257"/>
    </location>
</feature>
<keyword evidence="1" id="KW-0812">Transmembrane</keyword>
<evidence type="ECO:0000313" key="3">
    <source>
        <dbReference type="Proteomes" id="UP000298416"/>
    </source>
</evidence>
<dbReference type="Proteomes" id="UP000298416">
    <property type="component" value="Unassembled WGS sequence"/>
</dbReference>
<dbReference type="EMBL" id="PNBA02000020">
    <property type="protein sequence ID" value="KAG6388976.1"/>
    <property type="molecule type" value="Genomic_DNA"/>
</dbReference>